<evidence type="ECO:0000313" key="8">
    <source>
        <dbReference type="EMBL" id="CAH1269553.1"/>
    </source>
</evidence>
<keyword evidence="2" id="KW-0805">Transcription regulation</keyword>
<feature type="compositionally biased region" description="Basic and acidic residues" evidence="6">
    <location>
        <begin position="496"/>
        <end position="510"/>
    </location>
</feature>
<dbReference type="Proteomes" id="UP000838412">
    <property type="component" value="Chromosome 7"/>
</dbReference>
<dbReference type="InterPro" id="IPR001487">
    <property type="entry name" value="Bromodomain"/>
</dbReference>
<dbReference type="PRINTS" id="PR00503">
    <property type="entry name" value="BROMODOMAIN"/>
</dbReference>
<name>A0A8K0EWZ1_BRALA</name>
<organism evidence="8 9">
    <name type="scientific">Branchiostoma lanceolatum</name>
    <name type="common">Common lancelet</name>
    <name type="synonym">Amphioxus lanceolatum</name>
    <dbReference type="NCBI Taxonomy" id="7740"/>
    <lineage>
        <taxon>Eukaryota</taxon>
        <taxon>Metazoa</taxon>
        <taxon>Chordata</taxon>
        <taxon>Cephalochordata</taxon>
        <taxon>Leptocardii</taxon>
        <taxon>Amphioxiformes</taxon>
        <taxon>Branchiostomatidae</taxon>
        <taxon>Branchiostoma</taxon>
    </lineage>
</organism>
<dbReference type="PANTHER" id="PTHR22881:SF27">
    <property type="entry name" value="BROMODOMAIN CONTAINING 7_9"/>
    <property type="match status" value="1"/>
</dbReference>
<reference evidence="8" key="1">
    <citation type="submission" date="2022-01" db="EMBL/GenBank/DDBJ databases">
        <authorList>
            <person name="Braso-Vives M."/>
        </authorList>
    </citation>
    <scope>NUCLEOTIDE SEQUENCE</scope>
</reference>
<dbReference type="InterPro" id="IPR021900">
    <property type="entry name" value="DUF3512"/>
</dbReference>
<dbReference type="SMART" id="SM00297">
    <property type="entry name" value="BROMO"/>
    <property type="match status" value="1"/>
</dbReference>
<dbReference type="Pfam" id="PF12024">
    <property type="entry name" value="DUF3512"/>
    <property type="match status" value="1"/>
</dbReference>
<feature type="compositionally biased region" description="Polar residues" evidence="6">
    <location>
        <begin position="517"/>
        <end position="538"/>
    </location>
</feature>
<dbReference type="InterPro" id="IPR036427">
    <property type="entry name" value="Bromodomain-like_sf"/>
</dbReference>
<dbReference type="Pfam" id="PF00439">
    <property type="entry name" value="Bromodomain"/>
    <property type="match status" value="1"/>
</dbReference>
<dbReference type="Gene3D" id="1.20.920.10">
    <property type="entry name" value="Bromodomain-like"/>
    <property type="match status" value="1"/>
</dbReference>
<keyword evidence="9" id="KW-1185">Reference proteome</keyword>
<feature type="region of interest" description="Disordered" evidence="6">
    <location>
        <begin position="496"/>
        <end position="577"/>
    </location>
</feature>
<feature type="region of interest" description="Disordered" evidence="6">
    <location>
        <begin position="1"/>
        <end position="137"/>
    </location>
</feature>
<keyword evidence="3" id="KW-0103">Bromodomain</keyword>
<feature type="region of interest" description="Disordered" evidence="6">
    <location>
        <begin position="688"/>
        <end position="758"/>
    </location>
</feature>
<evidence type="ECO:0000313" key="9">
    <source>
        <dbReference type="Proteomes" id="UP000838412"/>
    </source>
</evidence>
<evidence type="ECO:0000256" key="5">
    <source>
        <dbReference type="ARBA" id="ARBA00023242"/>
    </source>
</evidence>
<dbReference type="InterPro" id="IPR051831">
    <property type="entry name" value="Bromodomain_contain_prot"/>
</dbReference>
<feature type="compositionally biased region" description="Basic and acidic residues" evidence="6">
    <location>
        <begin position="539"/>
        <end position="557"/>
    </location>
</feature>
<evidence type="ECO:0000256" key="4">
    <source>
        <dbReference type="ARBA" id="ARBA00023163"/>
    </source>
</evidence>
<evidence type="ECO:0000256" key="2">
    <source>
        <dbReference type="ARBA" id="ARBA00023015"/>
    </source>
</evidence>
<dbReference type="AlphaFoldDB" id="A0A8K0EWZ1"/>
<dbReference type="OrthoDB" id="21648at2759"/>
<sequence length="758" mass="84152">MGKKHKKHHKSDRGERPIVEEKPGLKLVLKVSSGEGQQISYGKSPPAAPSFYEPDPEHHKKKKKNKKKKKKKKHSHEKERPVEEFTVPKSKEKEKHKKRSRDQFESSLDAEAPLAKQPALSIPSLGEKPVTPNRGVRACRMRDRDDQDNTPLRQCLENLHRQLQRKDVNQFFAWPVTDAIAPGYSQIILRPMDFSTMKDKLVNDEYSSIEEFRNDFKVMCDNAMIYNHPETIYYKAAKKLLNIGVKMMSKDKIASMYRSIGYMSMIDQQDTTGEESGMIDVDTVDSGELPFLTQQTKKSKSKKSSKKAQLAVSVVPELEDGMTAEEITAQVKEAAKDVHKKLTRRCPNSKIGFLRRDEEGNTTLAVVNPDSATEPGDEVHTVNLGMLVGKLATGTSSLPGFREDKRNKVTPVSYLMYGPFGTHAPQYDSTFANLSKAESDLLLSTYGDEAGVQYAQSILSFVKDAGADAAHVVDHLLDSLTGGEHSKAMKQLLEKEKAEKEKKAEAEQKDGKKKPSSSENTPAETASRSEQQTAQDSSEQQRKQGEVKTETDSEETKSCQQNESSITSSGEDFNVSDIDFDNLKSLSVEGIDMSFLDGLETELKREPDSSAVQQRLDENMALIADLQRTQHERLSAKPPSNLSFVPGPTQKELQIAQKLTQGLRELTSKVSPADVTKVTDIRKAMGITTLPVSTAATPSDVPADTPAASDQAPSTSQSANESEAEDKIDKELREFLESPSGQQEEGERDESQTMVIST</sequence>
<feature type="compositionally biased region" description="Basic and acidic residues" evidence="6">
    <location>
        <begin position="12"/>
        <end position="24"/>
    </location>
</feature>
<dbReference type="SUPFAM" id="SSF47370">
    <property type="entry name" value="Bromodomain"/>
    <property type="match status" value="1"/>
</dbReference>
<keyword evidence="5" id="KW-0539">Nucleus</keyword>
<accession>A0A8K0EWZ1</accession>
<feature type="domain" description="Bromo" evidence="7">
    <location>
        <begin position="145"/>
        <end position="253"/>
    </location>
</feature>
<evidence type="ECO:0000256" key="3">
    <source>
        <dbReference type="ARBA" id="ARBA00023117"/>
    </source>
</evidence>
<feature type="compositionally biased region" description="Basic residues" evidence="6">
    <location>
        <begin position="59"/>
        <end position="75"/>
    </location>
</feature>
<feature type="compositionally biased region" description="Basic residues" evidence="6">
    <location>
        <begin position="1"/>
        <end position="11"/>
    </location>
</feature>
<feature type="compositionally biased region" description="Basic and acidic residues" evidence="6">
    <location>
        <begin position="725"/>
        <end position="736"/>
    </location>
</feature>
<dbReference type="EMBL" id="OV696692">
    <property type="protein sequence ID" value="CAH1269553.1"/>
    <property type="molecule type" value="Genomic_DNA"/>
</dbReference>
<evidence type="ECO:0000256" key="6">
    <source>
        <dbReference type="SAM" id="MobiDB-lite"/>
    </source>
</evidence>
<dbReference type="PANTHER" id="PTHR22881">
    <property type="entry name" value="BROMODOMAIN CONTAINING PROTEIN"/>
    <property type="match status" value="1"/>
</dbReference>
<dbReference type="GO" id="GO:0005634">
    <property type="term" value="C:nucleus"/>
    <property type="evidence" value="ECO:0007669"/>
    <property type="project" value="UniProtKB-SubCell"/>
</dbReference>
<feature type="compositionally biased region" description="Polar residues" evidence="6">
    <location>
        <begin position="558"/>
        <end position="571"/>
    </location>
</feature>
<gene>
    <name evidence="8" type="primary">BRD7</name>
    <name evidence="8" type="ORF">BLAG_LOCUS22163</name>
</gene>
<comment type="subcellular location">
    <subcellularLocation>
        <location evidence="1">Nucleus</location>
    </subcellularLocation>
</comment>
<proteinExistence type="predicted"/>
<dbReference type="GO" id="GO:0006357">
    <property type="term" value="P:regulation of transcription by RNA polymerase II"/>
    <property type="evidence" value="ECO:0007669"/>
    <property type="project" value="TreeGrafter"/>
</dbReference>
<dbReference type="CDD" id="cd05513">
    <property type="entry name" value="Bromo_brd7_like"/>
    <property type="match status" value="1"/>
</dbReference>
<evidence type="ECO:0000256" key="1">
    <source>
        <dbReference type="ARBA" id="ARBA00004123"/>
    </source>
</evidence>
<protein>
    <submittedName>
        <fullName evidence="8">BRD7 protein</fullName>
    </submittedName>
</protein>
<evidence type="ECO:0000259" key="7">
    <source>
        <dbReference type="SMART" id="SM00297"/>
    </source>
</evidence>
<keyword evidence="4" id="KW-0804">Transcription</keyword>
<feature type="compositionally biased region" description="Polar residues" evidence="6">
    <location>
        <begin position="711"/>
        <end position="721"/>
    </location>
</feature>